<evidence type="ECO:0000313" key="3">
    <source>
        <dbReference type="Proteomes" id="UP001597110"/>
    </source>
</evidence>
<dbReference type="InterPro" id="IPR014922">
    <property type="entry name" value="YdhG-like"/>
</dbReference>
<keyword evidence="3" id="KW-1185">Reference proteome</keyword>
<proteinExistence type="predicted"/>
<comment type="caution">
    <text evidence="2">The sequence shown here is derived from an EMBL/GenBank/DDBJ whole genome shotgun (WGS) entry which is preliminary data.</text>
</comment>
<dbReference type="EMBL" id="JBHTIF010000001">
    <property type="protein sequence ID" value="MFD0724332.1"/>
    <property type="molecule type" value="Genomic_DNA"/>
</dbReference>
<reference evidence="3" key="1">
    <citation type="journal article" date="2019" name="Int. J. Syst. Evol. Microbiol.">
        <title>The Global Catalogue of Microorganisms (GCM) 10K type strain sequencing project: providing services to taxonomists for standard genome sequencing and annotation.</title>
        <authorList>
            <consortium name="The Broad Institute Genomics Platform"/>
            <consortium name="The Broad Institute Genome Sequencing Center for Infectious Disease"/>
            <person name="Wu L."/>
            <person name="Ma J."/>
        </authorList>
    </citation>
    <scope>NUCLEOTIDE SEQUENCE [LARGE SCALE GENOMIC DNA]</scope>
    <source>
        <strain evidence="3">CCUG 55585</strain>
    </source>
</reference>
<organism evidence="2 3">
    <name type="scientific">Lysobacter brunescens</name>
    <dbReference type="NCBI Taxonomy" id="262323"/>
    <lineage>
        <taxon>Bacteria</taxon>
        <taxon>Pseudomonadati</taxon>
        <taxon>Pseudomonadota</taxon>
        <taxon>Gammaproteobacteria</taxon>
        <taxon>Lysobacterales</taxon>
        <taxon>Lysobacteraceae</taxon>
        <taxon>Lysobacter</taxon>
    </lineage>
</organism>
<dbReference type="SUPFAM" id="SSF159888">
    <property type="entry name" value="YdhG-like"/>
    <property type="match status" value="1"/>
</dbReference>
<accession>A0ABW2Y9H3</accession>
<protein>
    <submittedName>
        <fullName evidence="2">DUF1801 domain-containing protein</fullName>
    </submittedName>
</protein>
<gene>
    <name evidence="2" type="ORF">ACFQ0E_01845</name>
</gene>
<dbReference type="RefSeq" id="WP_386822000.1">
    <property type="nucleotide sequence ID" value="NZ_JBHTIF010000001.1"/>
</dbReference>
<dbReference type="Proteomes" id="UP001597110">
    <property type="component" value="Unassembled WGS sequence"/>
</dbReference>
<dbReference type="Pfam" id="PF08818">
    <property type="entry name" value="DUF1801"/>
    <property type="match status" value="1"/>
</dbReference>
<evidence type="ECO:0000313" key="2">
    <source>
        <dbReference type="EMBL" id="MFD0724332.1"/>
    </source>
</evidence>
<evidence type="ECO:0000259" key="1">
    <source>
        <dbReference type="Pfam" id="PF08818"/>
    </source>
</evidence>
<feature type="domain" description="YdhG-like" evidence="1">
    <location>
        <begin position="20"/>
        <end position="130"/>
    </location>
</feature>
<dbReference type="Gene3D" id="3.90.1150.200">
    <property type="match status" value="1"/>
</dbReference>
<name>A0ABW2Y9H3_9GAMM</name>
<sequence>MVTSAAPTVDAYLLELPPERRASAAAIRALIREHLPPGYEEAMTWGMPSYEVPLSRYPKTYNRKPLAYAAFAAQKQYFAIYLNMAYADSEQERVLRDAYAAAGRRLDMGKCCLRFKRLDDLLSAPVAAAIASTSVDRFIEQYEAARAAAVR</sequence>